<proteinExistence type="predicted"/>
<organism evidence="2">
    <name type="scientific">mine drainage metagenome</name>
    <dbReference type="NCBI Taxonomy" id="410659"/>
    <lineage>
        <taxon>unclassified sequences</taxon>
        <taxon>metagenomes</taxon>
        <taxon>ecological metagenomes</taxon>
    </lineage>
</organism>
<comment type="caution">
    <text evidence="2">The sequence shown here is derived from an EMBL/GenBank/DDBJ whole genome shotgun (WGS) entry which is preliminary data.</text>
</comment>
<dbReference type="PANTHER" id="PTHR48079">
    <property type="entry name" value="PROTEIN YEEZ"/>
    <property type="match status" value="1"/>
</dbReference>
<dbReference type="SUPFAM" id="SSF51735">
    <property type="entry name" value="NAD(P)-binding Rossmann-fold domains"/>
    <property type="match status" value="1"/>
</dbReference>
<dbReference type="Gene3D" id="3.40.50.720">
    <property type="entry name" value="NAD(P)-binding Rossmann-like Domain"/>
    <property type="match status" value="1"/>
</dbReference>
<dbReference type="InterPro" id="IPR001509">
    <property type="entry name" value="Epimerase_deHydtase"/>
</dbReference>
<reference evidence="2" key="1">
    <citation type="submission" date="2016-10" db="EMBL/GenBank/DDBJ databases">
        <title>Sequence of Gallionella enrichment culture.</title>
        <authorList>
            <person name="Poehlein A."/>
            <person name="Muehling M."/>
            <person name="Daniel R."/>
        </authorList>
    </citation>
    <scope>NUCLEOTIDE SEQUENCE</scope>
</reference>
<sequence>MHVFVTGASGGIGSAVVPELISAGHTVVGLARSDASAAAVTAMGATALRGDLTDAAGLTAGVDQADGVIHLAFGNDFTNVQANVDDETFAIETLAAALEGSGKAVVVASGTPATPGRLAVEDDEMPLAGPLGGRARNAHTVLGLAAKGVRSATVRLPRSVHAADGRYGFASVLVATAQRTGVVGYVGDGSQRWPAVHRLDAARLFRLVLEQAEPGTVAHAVGDEGDTMLSLAETIARRLDLPVSSVPADHFGFLGSIFAVDQPASSARTQERFGWQATHPSLIDDLTTGLYPA</sequence>
<dbReference type="Pfam" id="PF01370">
    <property type="entry name" value="Epimerase"/>
    <property type="match status" value="1"/>
</dbReference>
<accession>A0A1J5QSR7</accession>
<dbReference type="AlphaFoldDB" id="A0A1J5QSR7"/>
<dbReference type="EMBL" id="MLJW01000482">
    <property type="protein sequence ID" value="OIQ86394.1"/>
    <property type="molecule type" value="Genomic_DNA"/>
</dbReference>
<dbReference type="InterPro" id="IPR051783">
    <property type="entry name" value="NAD(P)-dependent_oxidoreduct"/>
</dbReference>
<name>A0A1J5QSR7_9ZZZZ</name>
<feature type="domain" description="NAD-dependent epimerase/dehydratase" evidence="1">
    <location>
        <begin position="3"/>
        <end position="215"/>
    </location>
</feature>
<protein>
    <recommendedName>
        <fullName evidence="1">NAD-dependent epimerase/dehydratase domain-containing protein</fullName>
    </recommendedName>
</protein>
<gene>
    <name evidence="2" type="ORF">GALL_317510</name>
</gene>
<evidence type="ECO:0000259" key="1">
    <source>
        <dbReference type="Pfam" id="PF01370"/>
    </source>
</evidence>
<evidence type="ECO:0000313" key="2">
    <source>
        <dbReference type="EMBL" id="OIQ86394.1"/>
    </source>
</evidence>
<dbReference type="CDD" id="cd05262">
    <property type="entry name" value="SDR_a7"/>
    <property type="match status" value="1"/>
</dbReference>
<dbReference type="GO" id="GO:0005737">
    <property type="term" value="C:cytoplasm"/>
    <property type="evidence" value="ECO:0007669"/>
    <property type="project" value="TreeGrafter"/>
</dbReference>
<dbReference type="PANTHER" id="PTHR48079:SF6">
    <property type="entry name" value="NAD(P)-BINDING DOMAIN-CONTAINING PROTEIN-RELATED"/>
    <property type="match status" value="1"/>
</dbReference>
<dbReference type="GO" id="GO:0004029">
    <property type="term" value="F:aldehyde dehydrogenase (NAD+) activity"/>
    <property type="evidence" value="ECO:0007669"/>
    <property type="project" value="TreeGrafter"/>
</dbReference>
<dbReference type="InterPro" id="IPR036291">
    <property type="entry name" value="NAD(P)-bd_dom_sf"/>
</dbReference>